<evidence type="ECO:0000256" key="2">
    <source>
        <dbReference type="ARBA" id="ARBA00010742"/>
    </source>
</evidence>
<dbReference type="SMART" id="SM00062">
    <property type="entry name" value="PBPb"/>
    <property type="match status" value="1"/>
</dbReference>
<proteinExistence type="inferred from homology"/>
<evidence type="ECO:0000256" key="3">
    <source>
        <dbReference type="ARBA" id="ARBA00022448"/>
    </source>
</evidence>
<gene>
    <name evidence="10" type="ORF">M670_00037</name>
</gene>
<dbReference type="InterPro" id="IPR001638">
    <property type="entry name" value="Solute-binding_3/MltF_N"/>
</dbReference>
<reference evidence="10 11" key="1">
    <citation type="submission" date="2014-04" db="EMBL/GenBank/DDBJ databases">
        <title>Draft genome sequence of Bacillus azotoformans MEV2011, a (co-) denitrifying strain unable to grow in the presence of oxygen.</title>
        <authorList>
            <person name="Nielsen M."/>
            <person name="Schreiber L."/>
            <person name="Finster K."/>
            <person name="Schramm A."/>
        </authorList>
    </citation>
    <scope>NUCLEOTIDE SEQUENCE [LARGE SCALE GENOMIC DNA]</scope>
    <source>
        <strain evidence="10 11">MEV2011</strain>
    </source>
</reference>
<comment type="similarity">
    <text evidence="2">Belongs to the bacterial solute-binding protein SsuA/TauA family.</text>
</comment>
<dbReference type="EMBL" id="JJRY01000001">
    <property type="protein sequence ID" value="KEF40025.1"/>
    <property type="molecule type" value="Genomic_DNA"/>
</dbReference>
<evidence type="ECO:0000256" key="1">
    <source>
        <dbReference type="ARBA" id="ARBA00004533"/>
    </source>
</evidence>
<keyword evidence="5" id="KW-0997">Cell inner membrane</keyword>
<organism evidence="10 11">
    <name type="scientific">Schinkia azotoformans MEV2011</name>
    <dbReference type="NCBI Taxonomy" id="1348973"/>
    <lineage>
        <taxon>Bacteria</taxon>
        <taxon>Bacillati</taxon>
        <taxon>Bacillota</taxon>
        <taxon>Bacilli</taxon>
        <taxon>Bacillales</taxon>
        <taxon>Bacillaceae</taxon>
        <taxon>Calidifontibacillus/Schinkia group</taxon>
        <taxon>Schinkia</taxon>
    </lineage>
</organism>
<protein>
    <submittedName>
        <fullName evidence="10">ABC-type nitrate/sulfonate/bicarbonate transport system, periplasmic component</fullName>
    </submittedName>
</protein>
<name>A0A072P3G1_SCHAZ</name>
<evidence type="ECO:0000256" key="5">
    <source>
        <dbReference type="ARBA" id="ARBA00022519"/>
    </source>
</evidence>
<accession>A0A072P3G1</accession>
<comment type="caution">
    <text evidence="10">The sequence shown here is derived from an EMBL/GenBank/DDBJ whole genome shotgun (WGS) entry which is preliminary data.</text>
</comment>
<dbReference type="PATRIC" id="fig|1348973.3.peg.33"/>
<evidence type="ECO:0000256" key="7">
    <source>
        <dbReference type="ARBA" id="ARBA00023139"/>
    </source>
</evidence>
<evidence type="ECO:0000313" key="11">
    <source>
        <dbReference type="Proteomes" id="UP000027936"/>
    </source>
</evidence>
<keyword evidence="8" id="KW-0449">Lipoprotein</keyword>
<evidence type="ECO:0000313" key="10">
    <source>
        <dbReference type="EMBL" id="KEF40025.1"/>
    </source>
</evidence>
<dbReference type="GO" id="GO:0005886">
    <property type="term" value="C:plasma membrane"/>
    <property type="evidence" value="ECO:0007669"/>
    <property type="project" value="UniProtKB-SubCell"/>
</dbReference>
<evidence type="ECO:0000256" key="4">
    <source>
        <dbReference type="ARBA" id="ARBA00022475"/>
    </source>
</evidence>
<keyword evidence="4" id="KW-1003">Cell membrane</keyword>
<feature type="domain" description="Solute-binding protein family 3/N-terminal" evidence="9">
    <location>
        <begin position="102"/>
        <end position="337"/>
    </location>
</feature>
<dbReference type="Proteomes" id="UP000027936">
    <property type="component" value="Unassembled WGS sequence"/>
</dbReference>
<dbReference type="SUPFAM" id="SSF53850">
    <property type="entry name" value="Periplasmic binding protein-like II"/>
    <property type="match status" value="1"/>
</dbReference>
<comment type="subcellular location">
    <subcellularLocation>
        <location evidence="1">Cell inner membrane</location>
    </subcellularLocation>
</comment>
<keyword evidence="7" id="KW-0564">Palmitate</keyword>
<keyword evidence="6" id="KW-0472">Membrane</keyword>
<evidence type="ECO:0000256" key="6">
    <source>
        <dbReference type="ARBA" id="ARBA00023136"/>
    </source>
</evidence>
<evidence type="ECO:0000259" key="9">
    <source>
        <dbReference type="SMART" id="SM00062"/>
    </source>
</evidence>
<evidence type="ECO:0000256" key="8">
    <source>
        <dbReference type="ARBA" id="ARBA00023288"/>
    </source>
</evidence>
<sequence>MILQQPCSNAKGANSSNKLYNLLEDKEESIFCLFLRKRFFSFKKKYREEDFNIMKKRLVVLSTALSLTIGLAGCNSTENTANTTQPPTEQAENNNQSQELIDFAIGHLPTTGHSLYYIAQEEGYFKEEGLNATFHPFSNSGEGINAVIAGKLDVGTFGTPAPLTFEEQGADIVFLGGQMGTGAGVVSKPNLLHELQDINNFKGKKVATVKLATGDVILRGALYEAGIDYEKDVTIIEMNSPADVIMAVKKGEVDAGVVWAPFVEKAKQEGLEIVKYSQEYAENHVCCRIIADEKRFDENHEKYVKFLKAIIKAERFEKDEANKQKAIEDIKKYVDVDLEIIEKDIYGGYVDQSADPNKKAILSMRDTMVNIGYLKEEKDISDLIHVETYKEALDQLIAAEPNDPFYQELLVRFQENNL</sequence>
<dbReference type="AlphaFoldDB" id="A0A072P3G1"/>
<dbReference type="Gene3D" id="3.40.190.10">
    <property type="entry name" value="Periplasmic binding protein-like II"/>
    <property type="match status" value="2"/>
</dbReference>
<keyword evidence="3" id="KW-0813">Transport</keyword>
<dbReference type="InterPro" id="IPR044527">
    <property type="entry name" value="NrtA/CpmA_ABC-bd_dom"/>
</dbReference>
<dbReference type="CDD" id="cd13553">
    <property type="entry name" value="PBP2_NrtA_CpmA_like"/>
    <property type="match status" value="1"/>
</dbReference>
<dbReference type="PANTHER" id="PTHR30024">
    <property type="entry name" value="ALIPHATIC SULFONATES-BINDING PROTEIN-RELATED"/>
    <property type="match status" value="1"/>
</dbReference>
<dbReference type="Pfam" id="PF13379">
    <property type="entry name" value="NMT1_2"/>
    <property type="match status" value="1"/>
</dbReference>